<evidence type="ECO:0000256" key="4">
    <source>
        <dbReference type="ARBA" id="ARBA00023136"/>
    </source>
</evidence>
<keyword evidence="2 5" id="KW-0812">Transmembrane</keyword>
<dbReference type="InterPro" id="IPR003825">
    <property type="entry name" value="Colicin-V_CvpA"/>
</dbReference>
<evidence type="ECO:0000313" key="6">
    <source>
        <dbReference type="EMBL" id="MCZ8372768.1"/>
    </source>
</evidence>
<comment type="caution">
    <text evidence="6">The sequence shown here is derived from an EMBL/GenBank/DDBJ whole genome shotgun (WGS) entry which is preliminary data.</text>
</comment>
<feature type="transmembrane region" description="Helical" evidence="5">
    <location>
        <begin position="6"/>
        <end position="24"/>
    </location>
</feature>
<feature type="transmembrane region" description="Helical" evidence="5">
    <location>
        <begin position="31"/>
        <end position="49"/>
    </location>
</feature>
<organism evidence="6 7">
    <name type="scientific">Phocaeicola acetigenes</name>
    <dbReference type="NCBI Taxonomy" id="3016083"/>
    <lineage>
        <taxon>Bacteria</taxon>
        <taxon>Pseudomonadati</taxon>
        <taxon>Bacteroidota</taxon>
        <taxon>Bacteroidia</taxon>
        <taxon>Bacteroidales</taxon>
        <taxon>Bacteroidaceae</taxon>
        <taxon>Phocaeicola</taxon>
    </lineage>
</organism>
<dbReference type="PANTHER" id="PTHR37306:SF1">
    <property type="entry name" value="COLICIN V PRODUCTION PROTEIN"/>
    <property type="match status" value="1"/>
</dbReference>
<comment type="subcellular location">
    <subcellularLocation>
        <location evidence="1">Membrane</location>
        <topology evidence="1">Multi-pass membrane protein</topology>
    </subcellularLocation>
</comment>
<keyword evidence="7" id="KW-1185">Reference proteome</keyword>
<feature type="transmembrane region" description="Helical" evidence="5">
    <location>
        <begin position="101"/>
        <end position="122"/>
    </location>
</feature>
<dbReference type="EMBL" id="JAPZVM010000006">
    <property type="protein sequence ID" value="MCZ8372768.1"/>
    <property type="molecule type" value="Genomic_DNA"/>
</dbReference>
<evidence type="ECO:0000256" key="2">
    <source>
        <dbReference type="ARBA" id="ARBA00022692"/>
    </source>
</evidence>
<proteinExistence type="predicted"/>
<reference evidence="6" key="1">
    <citation type="submission" date="2022-12" db="EMBL/GenBank/DDBJ databases">
        <title>Phocaeicola acetigenes sp. nov., isolated feces from a healthy human.</title>
        <authorList>
            <person name="Do H."/>
            <person name="Ha Y.B."/>
            <person name="Kim J.-S."/>
            <person name="Suh M.K."/>
            <person name="Kim H.S."/>
            <person name="Lee J.-S."/>
        </authorList>
    </citation>
    <scope>NUCLEOTIDE SEQUENCE</scope>
    <source>
        <strain evidence="6">KGMB11183</strain>
    </source>
</reference>
<evidence type="ECO:0000256" key="5">
    <source>
        <dbReference type="SAM" id="Phobius"/>
    </source>
</evidence>
<feature type="transmembrane region" description="Helical" evidence="5">
    <location>
        <begin position="69"/>
        <end position="89"/>
    </location>
</feature>
<evidence type="ECO:0000256" key="3">
    <source>
        <dbReference type="ARBA" id="ARBA00022989"/>
    </source>
</evidence>
<dbReference type="PANTHER" id="PTHR37306">
    <property type="entry name" value="COLICIN V PRODUCTION PROTEIN"/>
    <property type="match status" value="1"/>
</dbReference>
<sequence length="178" mass="19410">MTTLDFAIIGIIFIGAILGFTKGFIKQLSSIVGLIAGLLLARALFASVGEKLAVELGTSVSIGQTIAFFLIWLVVPLTISLLASMLSQAVEAIHLGFINRWLGAGLGVIKFALLTSMIVYFIEYIDSKDNLIQSTTKSKSLLYYPIKDFSGIFIPKIKSVTKQLIDTDIICYKNPINM</sequence>
<keyword evidence="4 5" id="KW-0472">Membrane</keyword>
<evidence type="ECO:0000313" key="7">
    <source>
        <dbReference type="Proteomes" id="UP001141933"/>
    </source>
</evidence>
<protein>
    <submittedName>
        <fullName evidence="6">CvpA family protein</fullName>
    </submittedName>
</protein>
<name>A0ABT4PIB9_9BACT</name>
<gene>
    <name evidence="6" type="ORF">O6P32_08625</name>
</gene>
<dbReference type="Pfam" id="PF02674">
    <property type="entry name" value="Colicin_V"/>
    <property type="match status" value="1"/>
</dbReference>
<accession>A0ABT4PIB9</accession>
<dbReference type="Proteomes" id="UP001141933">
    <property type="component" value="Unassembled WGS sequence"/>
</dbReference>
<evidence type="ECO:0000256" key="1">
    <source>
        <dbReference type="ARBA" id="ARBA00004141"/>
    </source>
</evidence>
<dbReference type="RefSeq" id="WP_178267237.1">
    <property type="nucleotide sequence ID" value="NZ_JAPZVM010000006.1"/>
</dbReference>
<keyword evidence="3 5" id="KW-1133">Transmembrane helix</keyword>